<dbReference type="Proteomes" id="UP000297693">
    <property type="component" value="Unassembled WGS sequence"/>
</dbReference>
<keyword evidence="2" id="KW-1185">Reference proteome</keyword>
<dbReference type="InterPro" id="IPR011008">
    <property type="entry name" value="Dimeric_a/b-barrel"/>
</dbReference>
<dbReference type="OrthoDB" id="1329448at2"/>
<gene>
    <name evidence="1" type="ORF">EHQ58_17970</name>
</gene>
<dbReference type="AlphaFoldDB" id="A0A4V3JQP1"/>
<protein>
    <submittedName>
        <fullName evidence="1">Antibiotic biosynthesis monooxygenase</fullName>
    </submittedName>
</protein>
<comment type="caution">
    <text evidence="1">The sequence shown here is derived from an EMBL/GenBank/DDBJ whole genome shotgun (WGS) entry which is preliminary data.</text>
</comment>
<keyword evidence="1" id="KW-0503">Monooxygenase</keyword>
<dbReference type="EMBL" id="RQGD01000046">
    <property type="protein sequence ID" value="TGL56505.1"/>
    <property type="molecule type" value="Genomic_DNA"/>
</dbReference>
<keyword evidence="1" id="KW-0560">Oxidoreductase</keyword>
<organism evidence="1 2">
    <name type="scientific">Leptospira ognonensis</name>
    <dbReference type="NCBI Taxonomy" id="2484945"/>
    <lineage>
        <taxon>Bacteria</taxon>
        <taxon>Pseudomonadati</taxon>
        <taxon>Spirochaetota</taxon>
        <taxon>Spirochaetia</taxon>
        <taxon>Leptospirales</taxon>
        <taxon>Leptospiraceae</taxon>
        <taxon>Leptospira</taxon>
    </lineage>
</organism>
<dbReference type="RefSeq" id="WP_135625424.1">
    <property type="nucleotide sequence ID" value="NZ_RQGD01000046.1"/>
</dbReference>
<evidence type="ECO:0000313" key="2">
    <source>
        <dbReference type="Proteomes" id="UP000297693"/>
    </source>
</evidence>
<dbReference type="GO" id="GO:0004497">
    <property type="term" value="F:monooxygenase activity"/>
    <property type="evidence" value="ECO:0007669"/>
    <property type="project" value="UniProtKB-KW"/>
</dbReference>
<proteinExistence type="predicted"/>
<reference evidence="1" key="1">
    <citation type="journal article" date="2019" name="PLoS Negl. Trop. Dis.">
        <title>Revisiting the worldwide diversity of Leptospira species in the environment.</title>
        <authorList>
            <person name="Vincent A.T."/>
            <person name="Schiettekatte O."/>
            <person name="Bourhy P."/>
            <person name="Veyrier F.J."/>
            <person name="Picardeau M."/>
        </authorList>
    </citation>
    <scope>NUCLEOTIDE SEQUENCE [LARGE SCALE GENOMIC DNA]</scope>
    <source>
        <strain evidence="1">201702476</strain>
    </source>
</reference>
<evidence type="ECO:0000313" key="1">
    <source>
        <dbReference type="EMBL" id="TGL56505.1"/>
    </source>
</evidence>
<accession>A0A4V3JQP1</accession>
<sequence length="93" mass="11082">MKFVLVIHEVEDFARWKIFFDLAENLRKKAGEKTYQILKFEKQETKVVHFSQWSSFDAARNFFESAEVIQIRKEAGVKTPEFFYLESLEEGIL</sequence>
<name>A0A4V3JQP1_9LEPT</name>
<dbReference type="SUPFAM" id="SSF54909">
    <property type="entry name" value="Dimeric alpha+beta barrel"/>
    <property type="match status" value="1"/>
</dbReference>